<accession>A0AC35G6B1</accession>
<organism evidence="1 2">
    <name type="scientific">Panagrolaimus sp. PS1159</name>
    <dbReference type="NCBI Taxonomy" id="55785"/>
    <lineage>
        <taxon>Eukaryota</taxon>
        <taxon>Metazoa</taxon>
        <taxon>Ecdysozoa</taxon>
        <taxon>Nematoda</taxon>
        <taxon>Chromadorea</taxon>
        <taxon>Rhabditida</taxon>
        <taxon>Tylenchina</taxon>
        <taxon>Panagrolaimomorpha</taxon>
        <taxon>Panagrolaimoidea</taxon>
        <taxon>Panagrolaimidae</taxon>
        <taxon>Panagrolaimus</taxon>
    </lineage>
</organism>
<proteinExistence type="predicted"/>
<sequence length="885" mass="97966">MFEKMERNHPAAVNMIGGNATTFGGQSNHGGYSQHHGTSSSMMNSGGIGIAVVPMKLYANWDIDRASSSAVQRVLTLVINRLVLPSTLKTDSNFTVAARLQGHKRTLRSNDINLPQSLITSTPIDINLDISFTIQYSHYLKRKSNLLQILIQRRKRYKNRHIPGFKTLAIGSINLDDILQFGGPKEIPIWDTAYLNKTSDLTDYGTVHIVNCQSQAIETSEAGGNNGHKISPKDGGLSEEEDDDDTEESDFEVQDDDGTPRYGQPSGSKTRRTRKKLNQKNIKSKLSALLKRFKAQDAGPSVGKRQPTAEELEEIFEELENISDSGPEINEPDKMSIISNPKPGLRPFFGSKTDILPPIEDRAQSDESPVETDEQEFSSDNENHPMFLSSVEFPMDSARSKSMGKRPAVPTTDNRASRSSSMKEKNRIIHSATIESMGSANELKNFGVNSGTTTKKLASDLMAQLDDPTSFIASNIWLASSSDITWISKIDTTDFKTIRLIDCPNVSEVRTALQGVVGKIQKYCNNNSGAPPPQIIGILGGDRLVTNVLRVYVDLLQNKTNQEWLNYLRFTLFIPPNSIFGRSLSTVADGGLLENQWKALNKLIPTDTKAIEEQLHSAITAPSIRSLNIPIGEVMLQLYDTTPTGHHGSVTTAANNQDEKNSENESQVFIPFIAEIHLGNLEELNALHYVKAGGEEEKHGQTNFTSPSSAFASMSPPTSPQVNKVNDYKELQIEYWTASSSANHEIQHFQSSDKHYPSMLPTPQQSKSGGGKFSMKASVRTLSIAREPLSTLLSMLFVKERKKDKVLQKLGRKTKPRSSDTFNSQSRVVSSVTRMICSGKNSPLEISIDGVTWNRIKFFQITSQWQTHVKFFPVSVPSSTTKDGR</sequence>
<evidence type="ECO:0000313" key="2">
    <source>
        <dbReference type="WBParaSite" id="PS1159_v2.g24009.t1"/>
    </source>
</evidence>
<protein>
    <submittedName>
        <fullName evidence="2">Phosphofurin acidic cluster sorting protein 2</fullName>
    </submittedName>
</protein>
<evidence type="ECO:0000313" key="1">
    <source>
        <dbReference type="Proteomes" id="UP000887580"/>
    </source>
</evidence>
<dbReference type="WBParaSite" id="PS1159_v2.g24009.t1">
    <property type="protein sequence ID" value="PS1159_v2.g24009.t1"/>
    <property type="gene ID" value="PS1159_v2.g24009"/>
</dbReference>
<name>A0AC35G6B1_9BILA</name>
<dbReference type="Proteomes" id="UP000887580">
    <property type="component" value="Unplaced"/>
</dbReference>
<reference evidence="2" key="1">
    <citation type="submission" date="2022-11" db="UniProtKB">
        <authorList>
            <consortium name="WormBaseParasite"/>
        </authorList>
    </citation>
    <scope>IDENTIFICATION</scope>
</reference>